<evidence type="ECO:0000313" key="3">
    <source>
        <dbReference type="Proteomes" id="UP000515154"/>
    </source>
</evidence>
<feature type="compositionally biased region" description="Low complexity" evidence="1">
    <location>
        <begin position="304"/>
        <end position="321"/>
    </location>
</feature>
<sequence>MELSLSVDNLSTAEQHQIWEVLQRDQALQNKQYSKINELKNEIQDIRMKGILRDGDDSSRLCARCHSPLGVIFNKGEVCPNCRFKMCKNCRVALFSGGWTCIFCFKNMQLKWLSGDWTHGKLRPRGLTRRASGSDLIRSVLVKSVTPAPGNAGKAVTEEIRRAITNGSVPPPDELERDSSQENSPVGGSTLHDTDVERVGFPSEADSFRLSRLIGSYGGGNPSEEKERVCVKRVSSRPYRDSDSDSSSSIATSPTLSAAKKSGNISTSSLSTQDKTIEGDVGVEQNGHKKLSPVSNFAQEKQPSNNVAGSSSNSNEIEQSSPKFSSPGLSLQVDSKPRLLDLAKSNPSSPKNMSQSIDGSHSALTTQNISASIDSGKIPTSYQADAGSEQELFPLSPSSVSRNIPSSDGSDNEQPIDSYFVTDLASKDDISQTKKTEIESVKPLGLVDKEDGDVLTFTGEKQQVHSDQFGESDKSKHSTMSVQKESDSLFSANRGDVKISPGKTLDITMKKTEESYLNEIPEGKVHSIQKPRFPFQSTPSADSSRKMFEQSPFTEDDKATKMIKQPSKQTVDLHNNEVEEEKVGFVQKSRFPSNVNMPSQLPTKIFYDKEDKDHKEELVTPKITSTHETKRKVVKEYQQADEQARSDLKDPSTKLSTKVLHDTDSKDKFLKKPVKDTSEEKFGVADKNVLLAPSIPSSGDSQHSDKSSSQNIGGKITNKQPPKEDDSFNPFDKYYRIKKDIKISPSNTDGSEKVSTVNLEKPTDGEMPEEKLEATDKPRLPFQASPSVLSYKRKIFEQSPFTEDDDKARKMVKQLPKQNNKIEEEKVAVIQKSRFPSIKKSNQLSTDRESKDDAQDKKAVPQISKLDKPKDELTDKKSYSLSKDPVLHDTDSKDKILKKPVKDTSEEKFGVADKNVLLAPSIPSSGDSQHSDKSSSQNIGGKITNKQPPKEDDSFNPFDKYYRIKKDIKISPSNTDGSEKVSTVNLEKPTDGEMPEEKLEATDKPRLPFQASPSVLSYKRKIFEQSPFTEDDDKARKMVKQLPKQNNKIEEEKVAVIQKSRFPSIKKSNQLSTDRESKDDAQDKKAVPQISKLDKPKDELTDKKSYSLSKDPVLHDTDSKDKILKKPVKDTSEEKFGVADKNVLLAPSIPSSGDSQHSDKSSSQNIGGKITNKQPPREDDSFNPFDKYYRIKKDIKISPSNTDVSEKVSTVNLEKPTDGEMSEEKLEATDKPRLPFQNASSFVNSRIKMFEKSPLTEDDDKARKMMKQAPKQTDNKKVVEDEIGTTIKPKFPSGISSPNWSSVKKANEKIGKNLKATTPVKTRDTPDNTDFIDRSELKIQIQEKQRIVFSRKKPSDSVSRNFLERNIKDSSGERDSTCTPAKSSSEQVKDVKKKKNSQIEIVPVAGKSRFPFRGEAPHHHLSKDTSENQVADVKDVMSKQISESRETENNRSGQVSDKDHTIQHKPQTDFYKTNIQDFHSDSGIQYPNSQKDPTFLSTKPKSVHLVDNSKSPIQDKKEVISSVKESQLDSFSHKDKISPSLPSPSNNTNQVSSIRSEQKGVSDPEKYNNDKLGLLSAASDGRKVPIHPDLISSTNDWIDHKETKLPFSSRETIKRSKPKTSNSSGNILSVGHVVPSDVRPQLASKPVTDKPTASSSLSKPITAAQTSQQTSLNWIDRKETFFSAERTKATRRKHKSEKDESDEKKSTSDDYKSFPEKYPENRPGRVDQSPSSRHSQSDNKVKKFSSSNYSEVKEVGICEAKQKSGLITPPVKEITCKAPLKINIDYKSETAVDCPKDVVSTPHCESDKSTANISNVHDEQTDKKNIPSYENVGVFSEPDMKMNLENETSGTKSADKHVANLASQKTKDGPDEKISSDKLVTNKTPPKSKETTFGPDIKEPDDKHVAEVTSSKSRETTFGPDTKVSADRHVANLASPKTKETTFGPDEDISENRHVANLVSPKSKETTFGSEENIPAVKQFAKMTIPETKESDEKIFAVKLDANLNSPKTKETTFGPDEKTQDDKHVVNVASPKTKQTTFGPEEDISVVKQLGKMTLPKTKESTFSPDKNISADKHVENLASPKSKETTFGSEENITADKHVAKLASPKRRETTFGSEDNISADKHVAKLASPKSKETTFGSEENISNYKHVAKLASPKRRETTFGSEENISADKHVAKLASPKRRETTFRSEENISGDKHGAKLASPKRRETTFGSEENISADKHVAKLASPKRRETTFGSEENISTDKHVAKLASPKSKQTTFGSEENISVVKQLAKMTLPKTKESTFSPDKNISADKHVAHLVSPKTKQTTFGSEENMSADKHVANLVSPKSKETTFALEENISADKHVANLASPKSKETTFGSEENISADKHVANLASPKPKETTFGSEENISADKHVANLASPKSKETTFGSEENISADKHVANLASPKSKETTFGSEENISADTHVANLFSLKSKKAVGSEVSVSADNEILPKTTVLLSNRKLDNNEAVSSDHPEELAQDKAKKRIGSRPKQENRVSASRTLPTITRYVSSLQSERTPPSIKSPTELDKPSSSSLDVHSTMTSGKLELSIDDKKENSDTTLVLSKPEDEAVYWIDRKENTFSPNCKASLKKKKPVISQSFEEKLSSGFGLQHKPLSATSISFGNEVSQSKNESEAVNLNSVSEDALSSSKVIPRFSSWIGFKKNDSTPESVGSASIKHNQKQYSMPMKEDKKLDVKDLAQTNNTIKQFNDVVGVNRPLPPAPSMTTDVSEPLLDCWVERKESFLSDSKANSGHWIYTHTRPQLFAKNDNNIETSGRSEKSNEFVNYESSYGNEPETPNTADFPIKENKLQQKSIEDTYLNKKAASEYGLDSVNSNEDVYPLEEEGIKLKVELEFNQGVSRTDTQAPEDQSFTFVKEYTSVEPNSSQSEKFRKPSQSDSNNKDLSKMPESGVYFVEMNSDDGEESNISGYPVEYNNGIISYSSYPKQQNLSSEPYAESDPSKQSSSDHYEPQKPTMKLRQSQKNYSPHFTESVNETEIDSHFENNSEADMLSKWNDTNSPVKAKSITSDFSPRERNYQDTPSFSESCSSRSHPVREMSPIANLRDMVLNDEKLAYQQFLNKPSGNYKNLKQSPENQYSSKALNYRLYEDDNIFKPTELSDAFEYTSSTSEMLPNPAAPNRNKTKYNTQPSHKFVQSDLTDSSQQYVNTDSSDFVVDSGRHL</sequence>
<feature type="compositionally biased region" description="Polar residues" evidence="1">
    <location>
        <begin position="2905"/>
        <end position="2923"/>
    </location>
</feature>
<feature type="region of interest" description="Disordered" evidence="1">
    <location>
        <begin position="3149"/>
        <end position="3171"/>
    </location>
</feature>
<feature type="compositionally biased region" description="Basic and acidic residues" evidence="1">
    <location>
        <begin position="1896"/>
        <end position="1906"/>
    </location>
</feature>
<name>A0A7E6F397_9MOLL</name>
<feature type="region of interest" description="Disordered" evidence="1">
    <location>
        <begin position="1253"/>
        <end position="1279"/>
    </location>
</feature>
<dbReference type="Pfam" id="PF02318">
    <property type="entry name" value="FYVE_2"/>
    <property type="match status" value="1"/>
</dbReference>
<feature type="domain" description="RabBD" evidence="2">
    <location>
        <begin position="4"/>
        <end position="121"/>
    </location>
</feature>
<feature type="compositionally biased region" description="Basic and acidic residues" evidence="1">
    <location>
        <begin position="1675"/>
        <end position="1688"/>
    </location>
</feature>
<feature type="compositionally biased region" description="Polar residues" evidence="1">
    <location>
        <begin position="2555"/>
        <end position="2567"/>
    </location>
</feature>
<feature type="compositionally biased region" description="Polar residues" evidence="1">
    <location>
        <begin position="2520"/>
        <end position="2548"/>
    </location>
</feature>
<feature type="compositionally biased region" description="Polar residues" evidence="1">
    <location>
        <begin position="293"/>
        <end position="303"/>
    </location>
</feature>
<feature type="region of interest" description="Disordered" evidence="1">
    <location>
        <begin position="3035"/>
        <end position="3078"/>
    </location>
</feature>
<feature type="region of interest" description="Disordered" evidence="1">
    <location>
        <begin position="2490"/>
        <end position="2567"/>
    </location>
</feature>
<feature type="compositionally biased region" description="Low complexity" evidence="1">
    <location>
        <begin position="1538"/>
        <end position="1549"/>
    </location>
</feature>
<feature type="compositionally biased region" description="Basic and acidic residues" evidence="1">
    <location>
        <begin position="2183"/>
        <end position="2201"/>
    </location>
</feature>
<feature type="compositionally biased region" description="Polar residues" evidence="1">
    <location>
        <begin position="478"/>
        <end position="491"/>
    </location>
</feature>
<dbReference type="Proteomes" id="UP000515154">
    <property type="component" value="Linkage group LG9"/>
</dbReference>
<feature type="compositionally biased region" description="Basic and acidic residues" evidence="1">
    <location>
        <begin position="1215"/>
        <end position="1233"/>
    </location>
</feature>
<feature type="region of interest" description="Disordered" evidence="1">
    <location>
        <begin position="2694"/>
        <end position="2713"/>
    </location>
</feature>
<feature type="region of interest" description="Disordered" evidence="1">
    <location>
        <begin position="520"/>
        <end position="576"/>
    </location>
</feature>
<gene>
    <name evidence="4" type="primary">LOC115215841</name>
</gene>
<feature type="region of interest" description="Disordered" evidence="1">
    <location>
        <begin position="1199"/>
        <end position="1239"/>
    </location>
</feature>
<feature type="region of interest" description="Disordered" evidence="1">
    <location>
        <begin position="1800"/>
        <end position="1953"/>
    </location>
</feature>
<feature type="region of interest" description="Disordered" evidence="1">
    <location>
        <begin position="164"/>
        <end position="199"/>
    </location>
</feature>
<feature type="region of interest" description="Disordered" evidence="1">
    <location>
        <begin position="1311"/>
        <end position="1331"/>
    </location>
</feature>
<feature type="compositionally biased region" description="Basic and acidic residues" evidence="1">
    <location>
        <begin position="2490"/>
        <end position="2506"/>
    </location>
</feature>
<feature type="region of interest" description="Disordered" evidence="1">
    <location>
        <begin position="216"/>
        <end position="418"/>
    </location>
</feature>
<dbReference type="InterPro" id="IPR013083">
    <property type="entry name" value="Znf_RING/FYVE/PHD"/>
</dbReference>
<feature type="compositionally biased region" description="Polar residues" evidence="1">
    <location>
        <begin position="744"/>
        <end position="758"/>
    </location>
</feature>
<feature type="compositionally biased region" description="Polar residues" evidence="1">
    <location>
        <begin position="345"/>
        <end position="383"/>
    </location>
</feature>
<feature type="compositionally biased region" description="Basic and acidic residues" evidence="1">
    <location>
        <begin position="1253"/>
        <end position="1263"/>
    </location>
</feature>
<dbReference type="InterPro" id="IPR010911">
    <property type="entry name" value="Rab_BD"/>
</dbReference>
<feature type="region of interest" description="Disordered" evidence="1">
    <location>
        <begin position="2970"/>
        <end position="3013"/>
    </location>
</feature>
<organism evidence="3 4">
    <name type="scientific">Octopus sinensis</name>
    <name type="common">East Asian common octopus</name>
    <dbReference type="NCBI Taxonomy" id="2607531"/>
    <lineage>
        <taxon>Eukaryota</taxon>
        <taxon>Metazoa</taxon>
        <taxon>Spiralia</taxon>
        <taxon>Lophotrochozoa</taxon>
        <taxon>Mollusca</taxon>
        <taxon>Cephalopoda</taxon>
        <taxon>Coleoidea</taxon>
        <taxon>Octopodiformes</taxon>
        <taxon>Octopoda</taxon>
        <taxon>Incirrata</taxon>
        <taxon>Octopodidae</taxon>
        <taxon>Octopus</taxon>
    </lineage>
</organism>
<feature type="compositionally biased region" description="Polar residues" evidence="1">
    <location>
        <begin position="1377"/>
        <end position="1386"/>
    </location>
</feature>
<feature type="compositionally biased region" description="Basic and acidic residues" evidence="1">
    <location>
        <begin position="659"/>
        <end position="684"/>
    </location>
</feature>
<feature type="compositionally biased region" description="Polar residues" evidence="1">
    <location>
        <begin position="1651"/>
        <end position="1673"/>
    </location>
</feature>
<feature type="compositionally biased region" description="Basic and acidic residues" evidence="1">
    <location>
        <begin position="1816"/>
        <end position="1825"/>
    </location>
</feature>
<feature type="compositionally biased region" description="Basic and acidic residues" evidence="1">
    <location>
        <begin position="846"/>
        <end position="878"/>
    </location>
</feature>
<feature type="region of interest" description="Disordered" evidence="1">
    <location>
        <begin position="2156"/>
        <end position="2221"/>
    </location>
</feature>
<feature type="region of interest" description="Disordered" evidence="1">
    <location>
        <begin position="2356"/>
        <end position="2445"/>
    </location>
</feature>
<feature type="compositionally biased region" description="Polar residues" evidence="1">
    <location>
        <begin position="2694"/>
        <end position="2708"/>
    </location>
</feature>
<feature type="compositionally biased region" description="Basic and acidic residues" evidence="1">
    <location>
        <begin position="960"/>
        <end position="969"/>
    </location>
</feature>
<feature type="region of interest" description="Disordered" evidence="1">
    <location>
        <begin position="2006"/>
        <end position="2042"/>
    </location>
</feature>
<feature type="compositionally biased region" description="Low complexity" evidence="1">
    <location>
        <begin position="245"/>
        <end position="259"/>
    </location>
</feature>
<feature type="compositionally biased region" description="Polar residues" evidence="1">
    <location>
        <begin position="1199"/>
        <end position="1212"/>
    </location>
</feature>
<feature type="compositionally biased region" description="Basic and acidic residues" evidence="1">
    <location>
        <begin position="885"/>
        <end position="911"/>
    </location>
</feature>
<feature type="compositionally biased region" description="Polar residues" evidence="1">
    <location>
        <begin position="1470"/>
        <end position="1500"/>
    </location>
</feature>
<feature type="compositionally biased region" description="Basic and acidic residues" evidence="1">
    <location>
        <begin position="761"/>
        <end position="779"/>
    </location>
</feature>
<feature type="region of interest" description="Disordered" evidence="1">
    <location>
        <begin position="1024"/>
        <end position="1185"/>
    </location>
</feature>
<feature type="compositionally biased region" description="Basic and acidic residues" evidence="1">
    <location>
        <begin position="1112"/>
        <end position="1138"/>
    </location>
</feature>
<dbReference type="GO" id="GO:0031267">
    <property type="term" value="F:small GTPase binding"/>
    <property type="evidence" value="ECO:0007669"/>
    <property type="project" value="InterPro"/>
</dbReference>
<feature type="compositionally biased region" description="Basic and acidic residues" evidence="1">
    <location>
        <begin position="1073"/>
        <end position="1105"/>
    </location>
</feature>
<feature type="region of interest" description="Disordered" evidence="1">
    <location>
        <begin position="797"/>
        <end position="1011"/>
    </location>
</feature>
<feature type="compositionally biased region" description="Polar residues" evidence="1">
    <location>
        <begin position="971"/>
        <end position="985"/>
    </location>
</feature>
<feature type="compositionally biased region" description="Polar residues" evidence="1">
    <location>
        <begin position="3062"/>
        <end position="3075"/>
    </location>
</feature>
<feature type="compositionally biased region" description="Polar residues" evidence="1">
    <location>
        <begin position="3038"/>
        <end position="3054"/>
    </location>
</feature>
<dbReference type="InterPro" id="IPR041282">
    <property type="entry name" value="FYVE_2"/>
</dbReference>
<dbReference type="Gene3D" id="3.30.40.10">
    <property type="entry name" value="Zinc/RING finger domain, C3HC4 (zinc finger)"/>
    <property type="match status" value="1"/>
</dbReference>
<dbReference type="RefSeq" id="XP_036362003.1">
    <property type="nucleotide sequence ID" value="XM_036506110.1"/>
</dbReference>
<feature type="compositionally biased region" description="Basic and acidic residues" evidence="1">
    <location>
        <begin position="733"/>
        <end position="742"/>
    </location>
</feature>
<feature type="compositionally biased region" description="Basic and acidic residues" evidence="1">
    <location>
        <begin position="1556"/>
        <end position="1569"/>
    </location>
</feature>
<proteinExistence type="predicted"/>
<evidence type="ECO:0000259" key="2">
    <source>
        <dbReference type="PROSITE" id="PS50916"/>
    </source>
</evidence>
<feature type="compositionally biased region" description="Basic and acidic residues" evidence="1">
    <location>
        <begin position="1696"/>
        <end position="1725"/>
    </location>
</feature>
<feature type="compositionally biased region" description="Basic and acidic residues" evidence="1">
    <location>
        <begin position="988"/>
        <end position="1006"/>
    </location>
</feature>
<feature type="compositionally biased region" description="Basic and acidic residues" evidence="1">
    <location>
        <begin position="608"/>
        <end position="619"/>
    </location>
</feature>
<feature type="region of interest" description="Disordered" evidence="1">
    <location>
        <begin position="2903"/>
        <end position="2931"/>
    </location>
</feature>
<feature type="compositionally biased region" description="Polar residues" evidence="1">
    <location>
        <begin position="263"/>
        <end position="274"/>
    </location>
</feature>
<dbReference type="PROSITE" id="PS50916">
    <property type="entry name" value="RABBD"/>
    <property type="match status" value="1"/>
</dbReference>
<feature type="compositionally biased region" description="Polar residues" evidence="1">
    <location>
        <begin position="3002"/>
        <end position="3013"/>
    </location>
</feature>
<dbReference type="InterPro" id="IPR011011">
    <property type="entry name" value="Znf_FYVE_PHD"/>
</dbReference>
<reference evidence="4" key="1">
    <citation type="submission" date="2025-08" db="UniProtKB">
        <authorList>
            <consortium name="RefSeq"/>
        </authorList>
    </citation>
    <scope>IDENTIFICATION</scope>
</reference>
<feature type="compositionally biased region" description="Basic and acidic residues" evidence="1">
    <location>
        <begin position="2008"/>
        <end position="2026"/>
    </location>
</feature>
<feature type="region of interest" description="Disordered" evidence="1">
    <location>
        <begin position="1348"/>
        <end position="1748"/>
    </location>
</feature>
<evidence type="ECO:0000313" key="4">
    <source>
        <dbReference type="RefSeq" id="XP_036362003.1"/>
    </source>
</evidence>
<feature type="compositionally biased region" description="Basic and acidic residues" evidence="1">
    <location>
        <begin position="1865"/>
        <end position="1876"/>
    </location>
</feature>
<feature type="region of interest" description="Disordered" evidence="1">
    <location>
        <begin position="2058"/>
        <end position="2095"/>
    </location>
</feature>
<feature type="region of interest" description="Disordered" evidence="1">
    <location>
        <begin position="608"/>
        <end position="784"/>
    </location>
</feature>
<feature type="compositionally biased region" description="Polar residues" evidence="1">
    <location>
        <begin position="322"/>
        <end position="333"/>
    </location>
</feature>
<feature type="region of interest" description="Disordered" evidence="1">
    <location>
        <begin position="459"/>
        <end position="501"/>
    </location>
</feature>
<dbReference type="GO" id="GO:0006886">
    <property type="term" value="P:intracellular protein transport"/>
    <property type="evidence" value="ECO:0007669"/>
    <property type="project" value="InterPro"/>
</dbReference>
<accession>A0A7E6F397</accession>
<evidence type="ECO:0000256" key="1">
    <source>
        <dbReference type="SAM" id="MobiDB-lite"/>
    </source>
</evidence>
<dbReference type="CDD" id="cd15747">
    <property type="entry name" value="FYVE_Slp3_4_5"/>
    <property type="match status" value="1"/>
</dbReference>
<keyword evidence="3" id="KW-1185">Reference proteome</keyword>
<protein>
    <submittedName>
        <fullName evidence="4">Uncharacterized protein LOC115215841 isoform X2</fullName>
    </submittedName>
</protein>
<feature type="compositionally biased region" description="Basic and acidic residues" evidence="1">
    <location>
        <begin position="1362"/>
        <end position="1376"/>
    </location>
</feature>
<feature type="compositionally biased region" description="Basic and acidic residues" evidence="1">
    <location>
        <begin position="642"/>
        <end position="652"/>
    </location>
</feature>
<feature type="compositionally biased region" description="Low complexity" evidence="1">
    <location>
        <begin position="396"/>
        <end position="407"/>
    </location>
</feature>
<feature type="compositionally biased region" description="Basic and acidic residues" evidence="1">
    <location>
        <begin position="1415"/>
        <end position="1449"/>
    </location>
</feature>
<dbReference type="SUPFAM" id="SSF57903">
    <property type="entry name" value="FYVE/PHD zinc finger"/>
    <property type="match status" value="1"/>
</dbReference>
<feature type="compositionally biased region" description="Basic and acidic residues" evidence="1">
    <location>
        <begin position="1321"/>
        <end position="1331"/>
    </location>
</feature>